<dbReference type="EC" id="3.6.1.11" evidence="6"/>
<dbReference type="Proteomes" id="UP001172673">
    <property type="component" value="Unassembled WGS sequence"/>
</dbReference>
<evidence type="ECO:0000256" key="2">
    <source>
        <dbReference type="ARBA" id="ARBA00022723"/>
    </source>
</evidence>
<comment type="caution">
    <text evidence="6">The sequence shown here is derived from an EMBL/GenBank/DDBJ whole genome shotgun (WGS) entry which is preliminary data.</text>
</comment>
<comment type="cofactor">
    <cofactor evidence="1">
        <name>Mn(2+)</name>
        <dbReference type="ChEBI" id="CHEBI:29035"/>
    </cofactor>
</comment>
<reference evidence="6" key="1">
    <citation type="submission" date="2022-10" db="EMBL/GenBank/DDBJ databases">
        <title>Culturing micro-colonial fungi from biological soil crusts in the Mojave desert and describing Neophaeococcomyces mojavensis, and introducing the new genera and species Taxawa tesnikishii.</title>
        <authorList>
            <person name="Kurbessoian T."/>
            <person name="Stajich J.E."/>
        </authorList>
    </citation>
    <scope>NUCLEOTIDE SEQUENCE</scope>
    <source>
        <strain evidence="6">TK_41</strain>
    </source>
</reference>
<organism evidence="6 7">
    <name type="scientific">Cladophialophora chaetospira</name>
    <dbReference type="NCBI Taxonomy" id="386627"/>
    <lineage>
        <taxon>Eukaryota</taxon>
        <taxon>Fungi</taxon>
        <taxon>Dikarya</taxon>
        <taxon>Ascomycota</taxon>
        <taxon>Pezizomycotina</taxon>
        <taxon>Eurotiomycetes</taxon>
        <taxon>Chaetothyriomycetidae</taxon>
        <taxon>Chaetothyriales</taxon>
        <taxon>Herpotrichiellaceae</taxon>
        <taxon>Cladophialophora</taxon>
    </lineage>
</organism>
<dbReference type="EMBL" id="JAPDRK010000001">
    <property type="protein sequence ID" value="KAJ9616961.1"/>
    <property type="molecule type" value="Genomic_DNA"/>
</dbReference>
<evidence type="ECO:0000256" key="3">
    <source>
        <dbReference type="ARBA" id="ARBA00022801"/>
    </source>
</evidence>
<keyword evidence="3 6" id="KW-0378">Hydrolase</keyword>
<dbReference type="GO" id="GO:0005737">
    <property type="term" value="C:cytoplasm"/>
    <property type="evidence" value="ECO:0007669"/>
    <property type="project" value="InterPro"/>
</dbReference>
<keyword evidence="7" id="KW-1185">Reference proteome</keyword>
<feature type="domain" description="DHHA2" evidence="5">
    <location>
        <begin position="311"/>
        <end position="478"/>
    </location>
</feature>
<evidence type="ECO:0000313" key="6">
    <source>
        <dbReference type="EMBL" id="KAJ9616961.1"/>
    </source>
</evidence>
<evidence type="ECO:0000256" key="1">
    <source>
        <dbReference type="ARBA" id="ARBA00001936"/>
    </source>
</evidence>
<dbReference type="GO" id="GO:0046872">
    <property type="term" value="F:metal ion binding"/>
    <property type="evidence" value="ECO:0007669"/>
    <property type="project" value="UniProtKB-KW"/>
</dbReference>
<dbReference type="Gene3D" id="3.90.1640.10">
    <property type="entry name" value="inorganic pyrophosphatase (n-terminal core)"/>
    <property type="match status" value="1"/>
</dbReference>
<dbReference type="SUPFAM" id="SSF64182">
    <property type="entry name" value="DHH phosphoesterases"/>
    <property type="match status" value="1"/>
</dbReference>
<evidence type="ECO:0000259" key="5">
    <source>
        <dbReference type="SMART" id="SM01131"/>
    </source>
</evidence>
<dbReference type="AlphaFoldDB" id="A0AA39CR80"/>
<dbReference type="Pfam" id="PF02833">
    <property type="entry name" value="DHHA2"/>
    <property type="match status" value="1"/>
</dbReference>
<dbReference type="InterPro" id="IPR004097">
    <property type="entry name" value="DHHA2"/>
</dbReference>
<keyword evidence="2" id="KW-0479">Metal-binding</keyword>
<dbReference type="SMART" id="SM01131">
    <property type="entry name" value="DHHA2"/>
    <property type="match status" value="1"/>
</dbReference>
<sequence>MSQRTQAVANSEEEPNMPSLRSYLSRMKNLALSSNANSSQRKTALVMGNPSADLDSFISAVVTSYLYNLRRNARQSGSRTYIPVLNLPAIRSSDLWRLRPEYGVAVRLALGEPADAVSQGEAGSQGKTSVLDELVTIADLKENEESSLQRFFLDSGDSESRSEEGKQHLFLVDHNSPSIPGLSAEVISSRFTVTGCIDHHVDENYISKDAKPRIITTGIGSCTSLVVKHLRDQGMWPSPVQEETQPLVEISRLALAPILIDTSNLKARGDKCSDIDREVVKFLESIIKSQSAEVTKSSTSSPSAWDGGAFHASISTAKSNSLDLLSMPEIFDRDYKVWTEKTSSGSEINIGISSLVRPLSWLIKHAGGIDEFLASISDFANDLERKLGVFCLLTRTGEGRKEVVVLSFDEAVKDLTAKFEDRGTELQLKRWAEDRALMDRLTQKFEEKGERTGEWKIWFMGDTSKSRKQVGPLLREVVRDL</sequence>
<dbReference type="PANTHER" id="PTHR12112">
    <property type="entry name" value="BNIP - RELATED"/>
    <property type="match status" value="1"/>
</dbReference>
<keyword evidence="4" id="KW-0464">Manganese</keyword>
<dbReference type="InterPro" id="IPR038222">
    <property type="entry name" value="DHHA2_dom_sf"/>
</dbReference>
<dbReference type="InterPro" id="IPR038763">
    <property type="entry name" value="DHH_sf"/>
</dbReference>
<dbReference type="Pfam" id="PF01368">
    <property type="entry name" value="DHH"/>
    <property type="match status" value="1"/>
</dbReference>
<dbReference type="PANTHER" id="PTHR12112:SF39">
    <property type="entry name" value="EG:152A3.5 PROTEIN (FBGN0003116_PN PROTEIN)"/>
    <property type="match status" value="1"/>
</dbReference>
<proteinExistence type="predicted"/>
<protein>
    <submittedName>
        <fullName evidence="6">Exopolyphosphatase</fullName>
        <ecNumber evidence="6">3.6.1.11</ecNumber>
    </submittedName>
</protein>
<dbReference type="GO" id="GO:0004309">
    <property type="term" value="F:exopolyphosphatase activity"/>
    <property type="evidence" value="ECO:0007669"/>
    <property type="project" value="UniProtKB-EC"/>
</dbReference>
<dbReference type="InterPro" id="IPR001667">
    <property type="entry name" value="DDH_dom"/>
</dbReference>
<evidence type="ECO:0000313" key="7">
    <source>
        <dbReference type="Proteomes" id="UP001172673"/>
    </source>
</evidence>
<name>A0AA39CR80_9EURO</name>
<dbReference type="Gene3D" id="3.10.310.20">
    <property type="entry name" value="DHHA2 domain"/>
    <property type="match status" value="1"/>
</dbReference>
<evidence type="ECO:0000256" key="4">
    <source>
        <dbReference type="ARBA" id="ARBA00023211"/>
    </source>
</evidence>
<gene>
    <name evidence="6" type="primary">PPX1</name>
    <name evidence="6" type="ORF">H2200_000681</name>
</gene>
<accession>A0AA39CR80</accession>